<dbReference type="CDD" id="cd01650">
    <property type="entry name" value="RT_nLTR_like"/>
    <property type="match status" value="1"/>
</dbReference>
<dbReference type="InterPro" id="IPR025558">
    <property type="entry name" value="DUF4283"/>
</dbReference>
<dbReference type="SUPFAM" id="SSF56219">
    <property type="entry name" value="DNase I-like"/>
    <property type="match status" value="1"/>
</dbReference>
<dbReference type="InterPro" id="IPR036691">
    <property type="entry name" value="Endo/exonu/phosph_ase_sf"/>
</dbReference>
<accession>A0A8T3BQR8</accession>
<organism evidence="2 3">
    <name type="scientific">Dendrobium nobile</name>
    <name type="common">Orchid</name>
    <dbReference type="NCBI Taxonomy" id="94219"/>
    <lineage>
        <taxon>Eukaryota</taxon>
        <taxon>Viridiplantae</taxon>
        <taxon>Streptophyta</taxon>
        <taxon>Embryophyta</taxon>
        <taxon>Tracheophyta</taxon>
        <taxon>Spermatophyta</taxon>
        <taxon>Magnoliopsida</taxon>
        <taxon>Liliopsida</taxon>
        <taxon>Asparagales</taxon>
        <taxon>Orchidaceae</taxon>
        <taxon>Epidendroideae</taxon>
        <taxon>Malaxideae</taxon>
        <taxon>Dendrobiinae</taxon>
        <taxon>Dendrobium</taxon>
    </lineage>
</organism>
<evidence type="ECO:0000313" key="3">
    <source>
        <dbReference type="Proteomes" id="UP000829196"/>
    </source>
</evidence>
<evidence type="ECO:0000313" key="2">
    <source>
        <dbReference type="EMBL" id="KAI0516070.1"/>
    </source>
</evidence>
<dbReference type="Pfam" id="PF14111">
    <property type="entry name" value="DUF4283"/>
    <property type="match status" value="1"/>
</dbReference>
<dbReference type="PROSITE" id="PS50878">
    <property type="entry name" value="RT_POL"/>
    <property type="match status" value="1"/>
</dbReference>
<dbReference type="PANTHER" id="PTHR31635">
    <property type="entry name" value="REVERSE TRANSCRIPTASE DOMAIN-CONTAINING PROTEIN-RELATED"/>
    <property type="match status" value="1"/>
</dbReference>
<dbReference type="EMBL" id="JAGYWB010000007">
    <property type="protein sequence ID" value="KAI0516070.1"/>
    <property type="molecule type" value="Genomic_DNA"/>
</dbReference>
<dbReference type="OrthoDB" id="688632at2759"/>
<dbReference type="GO" id="GO:0003824">
    <property type="term" value="F:catalytic activity"/>
    <property type="evidence" value="ECO:0007669"/>
    <property type="project" value="InterPro"/>
</dbReference>
<dbReference type="Pfam" id="PF03372">
    <property type="entry name" value="Exo_endo_phos"/>
    <property type="match status" value="1"/>
</dbReference>
<reference evidence="2" key="1">
    <citation type="journal article" date="2022" name="Front. Genet.">
        <title>Chromosome-Scale Assembly of the Dendrobium nobile Genome Provides Insights Into the Molecular Mechanism of the Biosynthesis of the Medicinal Active Ingredient of Dendrobium.</title>
        <authorList>
            <person name="Xu Q."/>
            <person name="Niu S.-C."/>
            <person name="Li K.-L."/>
            <person name="Zheng P.-J."/>
            <person name="Zhang X.-J."/>
            <person name="Jia Y."/>
            <person name="Liu Y."/>
            <person name="Niu Y.-X."/>
            <person name="Yu L.-H."/>
            <person name="Chen D.-F."/>
            <person name="Zhang G.-Q."/>
        </authorList>
    </citation>
    <scope>NUCLEOTIDE SEQUENCE</scope>
    <source>
        <tissue evidence="2">Leaf</tissue>
    </source>
</reference>
<dbReference type="Gene3D" id="3.60.10.10">
    <property type="entry name" value="Endonuclease/exonuclease/phosphatase"/>
    <property type="match status" value="1"/>
</dbReference>
<name>A0A8T3BQR8_DENNO</name>
<sequence>MQWSKFNGFHLTSTGMNWILYSFKSDRAVEEILNGGPWYVSGYIVGMDRWSPAFDLYSFKGIFAPVWIRFSCMPLYCWDEDNLARVASRFGSPMYLDGNTFRWGKREFVHVCVKIYLEKKLPNGVWINGLARRFFQQVEYEEINLLYYQCGQAGHDENECLEGVVQGIKDQMMPKPKAGTGEGKRVEAEAKPSVIKSEYGPWIHVQFKNRIFTKGIAPGRGRNADNGVRSISRGNINQKIIMQKQILKEKEPTAAVDNSVSASKNWSDKEKVVEDRLPEEKGWKAEFHVWGGIPCTNIMSSLLFWNCRGAKKKEAALYLKGVVRDQDIFFIGLMETKMASIDRKDVDGLIGNDWEYFHFPAVGLSGGILVLWNKMVVSFVVKETSSQMIVGDLSVPNLGIWKVVTVYGSRCCKERESLWSQLGMCMEDSIPSIIGGDFNCILNKEEKRAGKRFLFSKGPRDMKCFMTNFDFHDVDQAIIRHLARVASDHSPIVFKLDERVRLKLKTIKFEDTWRSYPASKSIVYHSWKKNDFGDEEEVAALNTEFSVNELQQSVFQQGSNRSPVSGRMRMDWKDTLIVLIAKLKTPLIPSNYRPISLCQTNYKISAKMLVNILKNCIPKKIIEEQMAFILGRSISEHCLLAQEIFHKFKISKNKKGLMALKLDMEQAYDSMGWPTLGQIIKWYGFPSMFSNLLMECVVDVRFSIIINGKNSKWINAHSGFRQGCQLSPYLYIMCSQLLSNSLEQRGQSIGIQLSSRGPKITHLLYADDVLIFSHVFIALAKALKVIVEDFCKWTGQRINVNKSQIIFSQVVRYPMKKRIAKVFGFKVVKEMSYLGIKISLDRLKMADFQELFSKVMDRLNAWGKKSLSMGEVSFGINLMVVVVCIMLLGEICVNREKLETLFHRTIKAKYGNNVMNVTHKKVTSKAWKILLYGGRHLKSITRWKVGIGDEINVLNDVWILDKCINRGPTFVDCDSLEGVDFSMEDRVELQSLYFGKTVSALSYEHLLKYRFNIDDDGYCNWLNKLKLNKKVEMFWWRLGKSTIPINLFLRNRRISVTDTCAKGCQAVESYEHIMVHCKYLVEFIMQMLEWGIHITVSQSLEYCLKELRRLTVRNPGIVKIYCTIVYFSWKNRNDVKHGKVALPCSLVAANALSLAITKSSPYLSNWGTNLLKESQNTWFPPPKD</sequence>
<dbReference type="Proteomes" id="UP000829196">
    <property type="component" value="Unassembled WGS sequence"/>
</dbReference>
<proteinExistence type="predicted"/>
<evidence type="ECO:0000259" key="1">
    <source>
        <dbReference type="PROSITE" id="PS50878"/>
    </source>
</evidence>
<dbReference type="InterPro" id="IPR005135">
    <property type="entry name" value="Endo/exonuclease/phosphatase"/>
</dbReference>
<dbReference type="SMR" id="A0A8T3BQR8"/>
<dbReference type="Pfam" id="PF13966">
    <property type="entry name" value="zf-RVT"/>
    <property type="match status" value="1"/>
</dbReference>
<dbReference type="InterPro" id="IPR000477">
    <property type="entry name" value="RT_dom"/>
</dbReference>
<feature type="domain" description="Reverse transcriptase" evidence="1">
    <location>
        <begin position="561"/>
        <end position="838"/>
    </location>
</feature>
<keyword evidence="3" id="KW-1185">Reference proteome</keyword>
<dbReference type="AlphaFoldDB" id="A0A8T3BQR8"/>
<gene>
    <name evidence="2" type="ORF">KFK09_008742</name>
</gene>
<dbReference type="Pfam" id="PF00078">
    <property type="entry name" value="RVT_1"/>
    <property type="match status" value="1"/>
</dbReference>
<dbReference type="InterPro" id="IPR026960">
    <property type="entry name" value="RVT-Znf"/>
</dbReference>
<protein>
    <recommendedName>
        <fullName evidence="1">Reverse transcriptase domain-containing protein</fullName>
    </recommendedName>
</protein>
<comment type="caution">
    <text evidence="2">The sequence shown here is derived from an EMBL/GenBank/DDBJ whole genome shotgun (WGS) entry which is preliminary data.</text>
</comment>
<dbReference type="PANTHER" id="PTHR31635:SF196">
    <property type="entry name" value="REVERSE TRANSCRIPTASE DOMAIN-CONTAINING PROTEIN-RELATED"/>
    <property type="match status" value="1"/>
</dbReference>